<evidence type="ECO:0000313" key="9">
    <source>
        <dbReference type="EMBL" id="NIY49359.1"/>
    </source>
</evidence>
<evidence type="ECO:0000313" key="10">
    <source>
        <dbReference type="Proteomes" id="UP000697927"/>
    </source>
</evidence>
<feature type="transmembrane region" description="Helical" evidence="7">
    <location>
        <begin position="272"/>
        <end position="296"/>
    </location>
</feature>
<feature type="transmembrane region" description="Helical" evidence="7">
    <location>
        <begin position="242"/>
        <end position="260"/>
    </location>
</feature>
<feature type="transmembrane region" description="Helical" evidence="7">
    <location>
        <begin position="213"/>
        <end position="236"/>
    </location>
</feature>
<keyword evidence="5 7" id="KW-1133">Transmembrane helix</keyword>
<evidence type="ECO:0000259" key="8">
    <source>
        <dbReference type="Pfam" id="PF06808"/>
    </source>
</evidence>
<keyword evidence="4 7" id="KW-0812">Transmembrane</keyword>
<feature type="domain" description="TRAP C4-dicarboxylate transport system permease DctM subunit" evidence="8">
    <location>
        <begin position="7"/>
        <end position="417"/>
    </location>
</feature>
<sequence>MDAFVLLATLAVLLAVGMPVAFAVGLSAIVGALWIDLPLEAIMIQITSGVNKFTLLAIPFFILAGAIMAEGGIARRLVNFAYIFVGFIRGGLSLVNIVASTFFGAISGSSVADTASIGSVMIPEMERKGYPREYAAAVTASGSVQAILIPPSHNSVIYSLAAGGSVSIATLFIAGVLPGLLLGGSLMVLCLGFAHKRGYPKGERIPFKQALKIFFDALWGLMTVVIILGGILSGVFTATESAAVACVWAFFVTMFIYRDYKWNELPKLMFRTVKTVSIVMILIGFAAAFGAVMTYMQLPARITEFFTSLSDNKYVILMYLNVMLLLIGTLMDMAPIILILTPVLLPVTNSLGIDPVHFGMIMMVNLGIGLITPPVGSVLFVASAVSKQKIEVVVRAMLPFYFMLLAVLAMVTYIPWVSLWLPHVLGMN</sequence>
<feature type="transmembrane region" description="Helical" evidence="7">
    <location>
        <begin position="400"/>
        <end position="421"/>
    </location>
</feature>
<keyword evidence="6 7" id="KW-0472">Membrane</keyword>
<keyword evidence="2" id="KW-1003">Cell membrane</keyword>
<dbReference type="Pfam" id="PF06808">
    <property type="entry name" value="DctM"/>
    <property type="match status" value="1"/>
</dbReference>
<comment type="subunit">
    <text evidence="7">The complex comprises the extracytoplasmic solute receptor protein and the two transmembrane proteins.</text>
</comment>
<comment type="function">
    <text evidence="7">Part of the tripartite ATP-independent periplasmic (TRAP) transport system.</text>
</comment>
<dbReference type="InterPro" id="IPR010656">
    <property type="entry name" value="DctM"/>
</dbReference>
<dbReference type="InterPro" id="IPR004681">
    <property type="entry name" value="TRAP_DctM"/>
</dbReference>
<comment type="similarity">
    <text evidence="7">Belongs to the TRAP transporter large permease family.</text>
</comment>
<feature type="transmembrane region" description="Helical" evidence="7">
    <location>
        <begin position="357"/>
        <end position="380"/>
    </location>
</feature>
<evidence type="ECO:0000256" key="1">
    <source>
        <dbReference type="ARBA" id="ARBA00004429"/>
    </source>
</evidence>
<keyword evidence="10" id="KW-1185">Reference proteome</keyword>
<feature type="transmembrane region" description="Helical" evidence="7">
    <location>
        <begin position="80"/>
        <end position="106"/>
    </location>
</feature>
<comment type="subcellular location">
    <subcellularLocation>
        <location evidence="1 7">Cell inner membrane</location>
        <topology evidence="1 7">Multi-pass membrane protein</topology>
    </subcellularLocation>
</comment>
<dbReference type="Proteomes" id="UP000697927">
    <property type="component" value="Unassembled WGS sequence"/>
</dbReference>
<dbReference type="EMBL" id="SOYS01000010">
    <property type="protein sequence ID" value="NIY49359.1"/>
    <property type="molecule type" value="Genomic_DNA"/>
</dbReference>
<evidence type="ECO:0000256" key="6">
    <source>
        <dbReference type="ARBA" id="ARBA00023136"/>
    </source>
</evidence>
<dbReference type="PIRSF" id="PIRSF006066">
    <property type="entry name" value="HI0050"/>
    <property type="match status" value="1"/>
</dbReference>
<organism evidence="9 10">
    <name type="scientific">Cedecea colo</name>
    <dbReference type="NCBI Taxonomy" id="2552946"/>
    <lineage>
        <taxon>Bacteria</taxon>
        <taxon>Pseudomonadati</taxon>
        <taxon>Pseudomonadota</taxon>
        <taxon>Gammaproteobacteria</taxon>
        <taxon>Enterobacterales</taxon>
        <taxon>Enterobacteriaceae</taxon>
        <taxon>Cedecea</taxon>
    </lineage>
</organism>
<proteinExistence type="inferred from homology"/>
<reference evidence="9 10" key="1">
    <citation type="journal article" date="2020" name="Microorganisms">
        <title>Polyphasic Characterisation of Cedecea colo sp. nov., a New Enteric Bacterium Isolated from the Koala Hindgut.</title>
        <authorList>
            <person name="Boath J.M."/>
            <person name="Dakhal S."/>
            <person name="Van T.T.H."/>
            <person name="Moore R.J."/>
            <person name="Dekiwadia C."/>
            <person name="Macreadie I.G."/>
        </authorList>
    </citation>
    <scope>NUCLEOTIDE SEQUENCE [LARGE SCALE GENOMIC DNA]</scope>
    <source>
        <strain evidence="9 10">ZA</strain>
    </source>
</reference>
<name>A0ABX0VQV3_9ENTR</name>
<dbReference type="NCBIfam" id="TIGR00786">
    <property type="entry name" value="dctM"/>
    <property type="match status" value="1"/>
</dbReference>
<comment type="caution">
    <text evidence="7">Lacks conserved residue(s) required for the propagation of feature annotation.</text>
</comment>
<evidence type="ECO:0000256" key="3">
    <source>
        <dbReference type="ARBA" id="ARBA00022519"/>
    </source>
</evidence>
<dbReference type="PANTHER" id="PTHR33362:SF2">
    <property type="entry name" value="TRAP TRANSPORTER LARGE PERMEASE PROTEIN"/>
    <property type="match status" value="1"/>
</dbReference>
<evidence type="ECO:0000256" key="7">
    <source>
        <dbReference type="RuleBase" id="RU369079"/>
    </source>
</evidence>
<evidence type="ECO:0000256" key="4">
    <source>
        <dbReference type="ARBA" id="ARBA00022692"/>
    </source>
</evidence>
<feature type="transmembrane region" description="Helical" evidence="7">
    <location>
        <begin position="168"/>
        <end position="193"/>
    </location>
</feature>
<keyword evidence="7" id="KW-0813">Transport</keyword>
<evidence type="ECO:0000256" key="2">
    <source>
        <dbReference type="ARBA" id="ARBA00022475"/>
    </source>
</evidence>
<comment type="caution">
    <text evidence="9">The sequence shown here is derived from an EMBL/GenBank/DDBJ whole genome shotgun (WGS) entry which is preliminary data.</text>
</comment>
<evidence type="ECO:0000256" key="5">
    <source>
        <dbReference type="ARBA" id="ARBA00022989"/>
    </source>
</evidence>
<keyword evidence="3 7" id="KW-0997">Cell inner membrane</keyword>
<feature type="transmembrane region" description="Helical" evidence="7">
    <location>
        <begin position="316"/>
        <end position="345"/>
    </location>
</feature>
<gene>
    <name evidence="9" type="ORF">E2L00_18095</name>
</gene>
<feature type="transmembrane region" description="Helical" evidence="7">
    <location>
        <begin position="42"/>
        <end position="68"/>
    </location>
</feature>
<dbReference type="RefSeq" id="WP_167614110.1">
    <property type="nucleotide sequence ID" value="NZ_SOYS01000010.1"/>
</dbReference>
<protein>
    <recommendedName>
        <fullName evidence="7">TRAP transporter large permease protein</fullName>
    </recommendedName>
</protein>
<accession>A0ABX0VQV3</accession>
<dbReference type="PANTHER" id="PTHR33362">
    <property type="entry name" value="SIALIC ACID TRAP TRANSPORTER PERMEASE PROTEIN SIAT-RELATED"/>
    <property type="match status" value="1"/>
</dbReference>